<name>A0A8C6SQ17_9GOBI</name>
<protein>
    <submittedName>
        <fullName evidence="1">Uncharacterized protein</fullName>
    </submittedName>
</protein>
<proteinExistence type="predicted"/>
<reference evidence="1" key="1">
    <citation type="submission" date="2025-08" db="UniProtKB">
        <authorList>
            <consortium name="Ensembl"/>
        </authorList>
    </citation>
    <scope>IDENTIFICATION</scope>
</reference>
<dbReference type="Ensembl" id="ENSNMLT00000011237.1">
    <property type="protein sequence ID" value="ENSNMLP00000009951.1"/>
    <property type="gene ID" value="ENSNMLG00000006885.1"/>
</dbReference>
<dbReference type="AlphaFoldDB" id="A0A8C6SQ17"/>
<organism evidence="1 2">
    <name type="scientific">Neogobius melanostomus</name>
    <name type="common">round goby</name>
    <dbReference type="NCBI Taxonomy" id="47308"/>
    <lineage>
        <taxon>Eukaryota</taxon>
        <taxon>Metazoa</taxon>
        <taxon>Chordata</taxon>
        <taxon>Craniata</taxon>
        <taxon>Vertebrata</taxon>
        <taxon>Euteleostomi</taxon>
        <taxon>Actinopterygii</taxon>
        <taxon>Neopterygii</taxon>
        <taxon>Teleostei</taxon>
        <taxon>Neoteleostei</taxon>
        <taxon>Acanthomorphata</taxon>
        <taxon>Gobiaria</taxon>
        <taxon>Gobiiformes</taxon>
        <taxon>Gobioidei</taxon>
        <taxon>Gobiidae</taxon>
        <taxon>Benthophilinae</taxon>
        <taxon>Neogobiini</taxon>
        <taxon>Neogobius</taxon>
    </lineage>
</organism>
<sequence>ILICYCPLIPRDERHKGHQETHAVQPGKWGRAWEVDWFSLMGVIALLCFAPFIVWESNPGPSSCEARALTAALPSRI</sequence>
<reference evidence="1" key="2">
    <citation type="submission" date="2025-09" db="UniProtKB">
        <authorList>
            <consortium name="Ensembl"/>
        </authorList>
    </citation>
    <scope>IDENTIFICATION</scope>
</reference>
<accession>A0A8C6SQ17</accession>
<evidence type="ECO:0000313" key="1">
    <source>
        <dbReference type="Ensembl" id="ENSNMLP00000009951.1"/>
    </source>
</evidence>
<dbReference type="Proteomes" id="UP000694523">
    <property type="component" value="Unplaced"/>
</dbReference>
<keyword evidence="2" id="KW-1185">Reference proteome</keyword>
<evidence type="ECO:0000313" key="2">
    <source>
        <dbReference type="Proteomes" id="UP000694523"/>
    </source>
</evidence>